<keyword evidence="1" id="KW-1133">Transmembrane helix</keyword>
<comment type="caution">
    <text evidence="2">The sequence shown here is derived from an EMBL/GenBank/DDBJ whole genome shotgun (WGS) entry which is preliminary data.</text>
</comment>
<evidence type="ECO:0000313" key="2">
    <source>
        <dbReference type="EMBL" id="MBJ7608342.1"/>
    </source>
</evidence>
<keyword evidence="1" id="KW-0812">Transmembrane</keyword>
<protein>
    <submittedName>
        <fullName evidence="2">Uncharacterized protein</fullName>
    </submittedName>
</protein>
<evidence type="ECO:0000313" key="3">
    <source>
        <dbReference type="Proteomes" id="UP000614410"/>
    </source>
</evidence>
<evidence type="ECO:0000256" key="1">
    <source>
        <dbReference type="SAM" id="Phobius"/>
    </source>
</evidence>
<dbReference type="Proteomes" id="UP000614410">
    <property type="component" value="Unassembled WGS sequence"/>
</dbReference>
<organism evidence="2 3">
    <name type="scientific">Candidatus Amunia macphersoniae</name>
    <dbReference type="NCBI Taxonomy" id="3127014"/>
    <lineage>
        <taxon>Bacteria</taxon>
        <taxon>Bacillati</taxon>
        <taxon>Candidatus Dormiibacterota</taxon>
        <taxon>Candidatus Dormibacteria</taxon>
        <taxon>Candidatus Aeolococcales</taxon>
        <taxon>Candidatus Aeolococcaceae</taxon>
        <taxon>Candidatus Amunia</taxon>
    </lineage>
</organism>
<gene>
    <name evidence="2" type="ORF">JF887_02765</name>
</gene>
<dbReference type="EMBL" id="JAEKNN010000011">
    <property type="protein sequence ID" value="MBJ7608342.1"/>
    <property type="molecule type" value="Genomic_DNA"/>
</dbReference>
<keyword evidence="1" id="KW-0472">Membrane</keyword>
<proteinExistence type="predicted"/>
<name>A0A934KNG1_9BACT</name>
<reference evidence="2 3" key="1">
    <citation type="submission" date="2020-10" db="EMBL/GenBank/DDBJ databases">
        <title>Ca. Dormibacterota MAGs.</title>
        <authorList>
            <person name="Montgomery K."/>
        </authorList>
    </citation>
    <scope>NUCLEOTIDE SEQUENCE [LARGE SCALE GENOMIC DNA]</scope>
    <source>
        <strain evidence="2">Mitchell_Peninsula_5</strain>
    </source>
</reference>
<accession>A0A934KNG1</accession>
<sequence length="110" mass="12700">MNVVGVSHLWLLLIYVLIFVLIVGGAVAVVLLVVRSSRPGQSLKLVDRRECPACREWMRRDASLCPHCRTPSEPWTFHNGRWWVQRADGWHYLDERSGAWQRPEQGAPPR</sequence>
<dbReference type="AlphaFoldDB" id="A0A934KNG1"/>
<feature type="transmembrane region" description="Helical" evidence="1">
    <location>
        <begin position="12"/>
        <end position="34"/>
    </location>
</feature>